<evidence type="ECO:0000313" key="4">
    <source>
        <dbReference type="Proteomes" id="UP000002698"/>
    </source>
</evidence>
<dbReference type="InterPro" id="IPR057527">
    <property type="entry name" value="HVO_A0261-like_N"/>
</dbReference>
<dbReference type="GeneID" id="3701870"/>
<dbReference type="Proteomes" id="UP000002698">
    <property type="component" value="Chromosome"/>
</dbReference>
<dbReference type="RefSeq" id="WP_049939633.1">
    <property type="nucleotide sequence ID" value="NC_007426.1"/>
</dbReference>
<dbReference type="Pfam" id="PF08350">
    <property type="entry name" value="FilR1_middle"/>
    <property type="match status" value="1"/>
</dbReference>
<dbReference type="EnsemblBacteria" id="CAI49993">
    <property type="protein sequence ID" value="CAI49993"/>
    <property type="gene ID" value="NP_3804A"/>
</dbReference>
<sequence>MDDALAEMEFLARSGNRIAVLEAVSERPHTRSELAERTGASQATLGRILRDFEERNWLARTDGAYVATPTGNLVADGVLDLRKRLETERRLRPVVGMLPDELDVDLRRLRTATLTTPTETRPSAPVTRSLDILREAGHIRAVSRALNDRTLRLLRRRAVADGCTVDGVFAARAIEALVDDDRLRPKLRELVAAESADIHVYEGPLSLAVTLADGTVSLLLRDDDGVVQAALDTDDEAVAEWAASVHEQHRTAAEPLSPADIV</sequence>
<feature type="domain" description="Methanogenesis regulatory protein FilR1 middle" evidence="1">
    <location>
        <begin position="122"/>
        <end position="251"/>
    </location>
</feature>
<dbReference type="AlphaFoldDB" id="A0A1U7EXT0"/>
<feature type="domain" description="HVO-A0261-like N-terminal" evidence="2">
    <location>
        <begin position="7"/>
        <end position="90"/>
    </location>
</feature>
<dbReference type="HOGENOM" id="CLU_071220_0_1_2"/>
<gene>
    <name evidence="3" type="ordered locus">NP_3804A</name>
</gene>
<evidence type="ECO:0000259" key="2">
    <source>
        <dbReference type="Pfam" id="PF25213"/>
    </source>
</evidence>
<dbReference type="KEGG" id="nph:NP_3804A"/>
<dbReference type="InterPro" id="IPR013561">
    <property type="entry name" value="FilR1_middle_dom"/>
</dbReference>
<dbReference type="OrthoDB" id="330490at2157"/>
<protein>
    <submittedName>
        <fullName evidence="3">HTH domain protein</fullName>
    </submittedName>
</protein>
<dbReference type="Pfam" id="PF25213">
    <property type="entry name" value="HVO_A0261_N"/>
    <property type="match status" value="1"/>
</dbReference>
<dbReference type="SUPFAM" id="SSF46785">
    <property type="entry name" value="Winged helix' DNA-binding domain"/>
    <property type="match status" value="1"/>
</dbReference>
<accession>A0A1U7EXT0</accession>
<evidence type="ECO:0000313" key="3">
    <source>
        <dbReference type="EMBL" id="CAI49993.2"/>
    </source>
</evidence>
<evidence type="ECO:0000259" key="1">
    <source>
        <dbReference type="Pfam" id="PF08350"/>
    </source>
</evidence>
<organism evidence="3 4">
    <name type="scientific">Natronomonas pharaonis (strain ATCC 35678 / DSM 2160 / CIP 103997 / JCM 8858 / NBRC 14720 / NCIMB 2260 / Gabara)</name>
    <name type="common">Halobacterium pharaonis</name>
    <dbReference type="NCBI Taxonomy" id="348780"/>
    <lineage>
        <taxon>Archaea</taxon>
        <taxon>Methanobacteriati</taxon>
        <taxon>Methanobacteriota</taxon>
        <taxon>Stenosarchaea group</taxon>
        <taxon>Halobacteria</taxon>
        <taxon>Halobacteriales</taxon>
        <taxon>Natronomonadaceae</taxon>
        <taxon>Natronomonas</taxon>
    </lineage>
</organism>
<proteinExistence type="predicted"/>
<dbReference type="Gene3D" id="1.10.10.10">
    <property type="entry name" value="Winged helix-like DNA-binding domain superfamily/Winged helix DNA-binding domain"/>
    <property type="match status" value="1"/>
</dbReference>
<dbReference type="InterPro" id="IPR036388">
    <property type="entry name" value="WH-like_DNA-bd_sf"/>
</dbReference>
<dbReference type="InterPro" id="IPR036390">
    <property type="entry name" value="WH_DNA-bd_sf"/>
</dbReference>
<dbReference type="EMBL" id="CR936257">
    <property type="protein sequence ID" value="CAI49993.2"/>
    <property type="molecule type" value="Genomic_DNA"/>
</dbReference>
<dbReference type="eggNOG" id="arCOG02808">
    <property type="taxonomic scope" value="Archaea"/>
</dbReference>
<reference evidence="3 4" key="1">
    <citation type="journal article" date="2005" name="Genome Res.">
        <title>Living with two extremes: conclusions from the genome sequence of Natronomonas pharaonis.</title>
        <authorList>
            <person name="Falb M."/>
            <person name="Pfeiffer F."/>
            <person name="Palm P."/>
            <person name="Rodewald K."/>
            <person name="Hickmann V."/>
            <person name="Tittor J."/>
            <person name="Oesterhelt D."/>
        </authorList>
    </citation>
    <scope>NUCLEOTIDE SEQUENCE [LARGE SCALE GENOMIC DNA]</scope>
    <source>
        <strain evidence="4">ATCC 35678 / DSM 2160 / CIP 103997 / JCM 8858 / NBRC 14720 / NCIMB 2260 / Gabara</strain>
    </source>
</reference>
<name>A0A1U7EXT0_NATPD</name>
<keyword evidence="4" id="KW-1185">Reference proteome</keyword>